<keyword evidence="7" id="KW-1185">Reference proteome</keyword>
<evidence type="ECO:0000256" key="3">
    <source>
        <dbReference type="ARBA" id="ARBA00022741"/>
    </source>
</evidence>
<sequence length="228" mass="25312">MQAIEIQNVDFAYGKELILKEASAGIDEGDFVALTGENGTGKSTLLRLLLAELKPLRGRIRLLGEDNDRIIRSGKVGYVAQNGTYANQNFPATVEEIVTANLYKQIGLFRFPSKSHKHQVYEALEKLKMSEFAKTMIGELSGGQQQRIMLARALVIKPELLILDEPTTGIDMKSVRQLYEILGELHESEKLTILMVTHGHLEECAGINRILHLEDGKIEEVIGNGGEL</sequence>
<evidence type="ECO:0000256" key="2">
    <source>
        <dbReference type="ARBA" id="ARBA00022448"/>
    </source>
</evidence>
<dbReference type="SMART" id="SM00382">
    <property type="entry name" value="AAA"/>
    <property type="match status" value="1"/>
</dbReference>
<comment type="similarity">
    <text evidence="1">Belongs to the ABC transporter superfamily.</text>
</comment>
<dbReference type="Proteomes" id="UP000184612">
    <property type="component" value="Unassembled WGS sequence"/>
</dbReference>
<reference evidence="6 7" key="1">
    <citation type="submission" date="2016-12" db="EMBL/GenBank/DDBJ databases">
        <authorList>
            <person name="Song W.-J."/>
            <person name="Kurnit D.M."/>
        </authorList>
    </citation>
    <scope>NUCLEOTIDE SEQUENCE [LARGE SCALE GENOMIC DNA]</scope>
    <source>
        <strain evidence="6 7">DSM 12503</strain>
    </source>
</reference>
<keyword evidence="4 6" id="KW-0067">ATP-binding</keyword>
<evidence type="ECO:0000256" key="4">
    <source>
        <dbReference type="ARBA" id="ARBA00022840"/>
    </source>
</evidence>
<keyword evidence="2" id="KW-0813">Transport</keyword>
<dbReference type="PANTHER" id="PTHR42734:SF17">
    <property type="entry name" value="METAL TRANSPORT SYSTEM ATP-BINDING PROTEIN TM_0124-RELATED"/>
    <property type="match status" value="1"/>
</dbReference>
<dbReference type="PROSITE" id="PS50893">
    <property type="entry name" value="ABC_TRANSPORTER_2"/>
    <property type="match status" value="1"/>
</dbReference>
<gene>
    <name evidence="6" type="ORF">SAMN02745217_03783</name>
</gene>
<proteinExistence type="inferred from homology"/>
<dbReference type="GO" id="GO:0016887">
    <property type="term" value="F:ATP hydrolysis activity"/>
    <property type="evidence" value="ECO:0007669"/>
    <property type="project" value="InterPro"/>
</dbReference>
<feature type="domain" description="ABC transporter" evidence="5">
    <location>
        <begin position="4"/>
        <end position="228"/>
    </location>
</feature>
<keyword evidence="3" id="KW-0547">Nucleotide-binding</keyword>
<dbReference type="AlphaFoldDB" id="A0A1M7YJA1"/>
<dbReference type="Gene3D" id="3.40.50.300">
    <property type="entry name" value="P-loop containing nucleotide triphosphate hydrolases"/>
    <property type="match status" value="1"/>
</dbReference>
<dbReference type="InterPro" id="IPR050153">
    <property type="entry name" value="Metal_Ion_Import_ABC"/>
</dbReference>
<dbReference type="SUPFAM" id="SSF52540">
    <property type="entry name" value="P-loop containing nucleoside triphosphate hydrolases"/>
    <property type="match status" value="1"/>
</dbReference>
<accession>A0A1M7YJA1</accession>
<dbReference type="STRING" id="1121345.SAMN02745217_03783"/>
<evidence type="ECO:0000256" key="1">
    <source>
        <dbReference type="ARBA" id="ARBA00005417"/>
    </source>
</evidence>
<dbReference type="OrthoDB" id="9806726at2"/>
<evidence type="ECO:0000313" key="7">
    <source>
        <dbReference type="Proteomes" id="UP000184612"/>
    </source>
</evidence>
<protein>
    <submittedName>
        <fullName evidence="6">Zinc transport system ATP-binding protein</fullName>
    </submittedName>
</protein>
<evidence type="ECO:0000259" key="5">
    <source>
        <dbReference type="PROSITE" id="PS50893"/>
    </source>
</evidence>
<dbReference type="RefSeq" id="WP_073590410.1">
    <property type="nucleotide sequence ID" value="NZ_FRFD01000011.1"/>
</dbReference>
<dbReference type="InterPro" id="IPR027417">
    <property type="entry name" value="P-loop_NTPase"/>
</dbReference>
<dbReference type="PROSITE" id="PS00211">
    <property type="entry name" value="ABC_TRANSPORTER_1"/>
    <property type="match status" value="1"/>
</dbReference>
<dbReference type="InterPro" id="IPR003439">
    <property type="entry name" value="ABC_transporter-like_ATP-bd"/>
</dbReference>
<dbReference type="Pfam" id="PF00005">
    <property type="entry name" value="ABC_tran"/>
    <property type="match status" value="1"/>
</dbReference>
<dbReference type="InterPro" id="IPR017871">
    <property type="entry name" value="ABC_transporter-like_CS"/>
</dbReference>
<organism evidence="6 7">
    <name type="scientific">Anaerocolumna xylanovorans DSM 12503</name>
    <dbReference type="NCBI Taxonomy" id="1121345"/>
    <lineage>
        <taxon>Bacteria</taxon>
        <taxon>Bacillati</taxon>
        <taxon>Bacillota</taxon>
        <taxon>Clostridia</taxon>
        <taxon>Lachnospirales</taxon>
        <taxon>Lachnospiraceae</taxon>
        <taxon>Anaerocolumna</taxon>
    </lineage>
</organism>
<evidence type="ECO:0000313" key="6">
    <source>
        <dbReference type="EMBL" id="SHO52694.1"/>
    </source>
</evidence>
<dbReference type="PANTHER" id="PTHR42734">
    <property type="entry name" value="METAL TRANSPORT SYSTEM ATP-BINDING PROTEIN TM_0124-RELATED"/>
    <property type="match status" value="1"/>
</dbReference>
<name>A0A1M7YJA1_9FIRM</name>
<dbReference type="EMBL" id="FRFD01000011">
    <property type="protein sequence ID" value="SHO52694.1"/>
    <property type="molecule type" value="Genomic_DNA"/>
</dbReference>
<dbReference type="GO" id="GO:0005524">
    <property type="term" value="F:ATP binding"/>
    <property type="evidence" value="ECO:0007669"/>
    <property type="project" value="UniProtKB-KW"/>
</dbReference>
<dbReference type="InterPro" id="IPR003593">
    <property type="entry name" value="AAA+_ATPase"/>
</dbReference>